<evidence type="ECO:0000259" key="6">
    <source>
        <dbReference type="PROSITE" id="PS52015"/>
    </source>
</evidence>
<dbReference type="Proteomes" id="UP000284605">
    <property type="component" value="Unassembled WGS sequence"/>
</dbReference>
<proteinExistence type="predicted"/>
<evidence type="ECO:0000313" key="7">
    <source>
        <dbReference type="EMBL" id="RJF86335.1"/>
    </source>
</evidence>
<keyword evidence="8" id="KW-1185">Reference proteome</keyword>
<evidence type="ECO:0000313" key="8">
    <source>
        <dbReference type="Proteomes" id="UP000284605"/>
    </source>
</evidence>
<accession>A0A418W8K6</accession>
<feature type="compositionally biased region" description="Pro residues" evidence="5">
    <location>
        <begin position="41"/>
        <end position="72"/>
    </location>
</feature>
<keyword evidence="3" id="KW-1133">Transmembrane helix</keyword>
<dbReference type="InterPro" id="IPR006260">
    <property type="entry name" value="TonB/TolA_C"/>
</dbReference>
<evidence type="ECO:0000256" key="4">
    <source>
        <dbReference type="ARBA" id="ARBA00023136"/>
    </source>
</evidence>
<dbReference type="AlphaFoldDB" id="A0A418W8K6"/>
<dbReference type="GO" id="GO:0055085">
    <property type="term" value="P:transmembrane transport"/>
    <property type="evidence" value="ECO:0007669"/>
    <property type="project" value="InterPro"/>
</dbReference>
<dbReference type="Pfam" id="PF03544">
    <property type="entry name" value="TonB_C"/>
    <property type="match status" value="1"/>
</dbReference>
<feature type="region of interest" description="Disordered" evidence="5">
    <location>
        <begin position="41"/>
        <end position="112"/>
    </location>
</feature>
<dbReference type="GO" id="GO:0016020">
    <property type="term" value="C:membrane"/>
    <property type="evidence" value="ECO:0007669"/>
    <property type="project" value="UniProtKB-SubCell"/>
</dbReference>
<feature type="compositionally biased region" description="Pro residues" evidence="5">
    <location>
        <begin position="82"/>
        <end position="107"/>
    </location>
</feature>
<gene>
    <name evidence="7" type="ORF">D3874_04255</name>
</gene>
<dbReference type="InterPro" id="IPR037682">
    <property type="entry name" value="TonB_C"/>
</dbReference>
<evidence type="ECO:0000256" key="3">
    <source>
        <dbReference type="ARBA" id="ARBA00022989"/>
    </source>
</evidence>
<feature type="domain" description="TonB C-terminal" evidence="6">
    <location>
        <begin position="144"/>
        <end position="234"/>
    </location>
</feature>
<dbReference type="NCBIfam" id="TIGR01352">
    <property type="entry name" value="tonB_Cterm"/>
    <property type="match status" value="1"/>
</dbReference>
<dbReference type="EMBL" id="QYUK01000011">
    <property type="protein sequence ID" value="RJF86335.1"/>
    <property type="molecule type" value="Genomic_DNA"/>
</dbReference>
<evidence type="ECO:0000256" key="1">
    <source>
        <dbReference type="ARBA" id="ARBA00004167"/>
    </source>
</evidence>
<name>A0A418W8K6_9PROT</name>
<sequence length="234" mass="24157">MSVAVHLGAGIAVYSLTIDAPVLPEEKPIEMVLVAPELELPPPQAVTEPPPPEVVEPPPPEVAAIEPPPPPVIAQAIEEPVEAPPPPPPPPPKPKVAKPPKPVPPKPAAVAPANPAPVVPAVTAPPPAAVVAPPKPEGIPTAYAKDVRTKISRYAINKYPRAAVLKEQEGRIGYSLTLAPDGHVLGVEITKPSGFEALDNAAAEAVRNAGPYPALPSLGGTQYRLDGAIVYKLP</sequence>
<comment type="caution">
    <text evidence="7">The sequence shown here is derived from an EMBL/GenBank/DDBJ whole genome shotgun (WGS) entry which is preliminary data.</text>
</comment>
<dbReference type="PROSITE" id="PS52015">
    <property type="entry name" value="TONB_CTD"/>
    <property type="match status" value="1"/>
</dbReference>
<reference evidence="7 8" key="1">
    <citation type="submission" date="2018-09" db="EMBL/GenBank/DDBJ databases">
        <authorList>
            <person name="Zhu H."/>
        </authorList>
    </citation>
    <scope>NUCLEOTIDE SEQUENCE [LARGE SCALE GENOMIC DNA]</scope>
    <source>
        <strain evidence="7 8">K1W22B-8</strain>
    </source>
</reference>
<evidence type="ECO:0000256" key="2">
    <source>
        <dbReference type="ARBA" id="ARBA00022692"/>
    </source>
</evidence>
<keyword evidence="4" id="KW-0472">Membrane</keyword>
<protein>
    <submittedName>
        <fullName evidence="7">Energy transducer TonB</fullName>
    </submittedName>
</protein>
<organism evidence="7 8">
    <name type="scientific">Oleomonas cavernae</name>
    <dbReference type="NCBI Taxonomy" id="2320859"/>
    <lineage>
        <taxon>Bacteria</taxon>
        <taxon>Pseudomonadati</taxon>
        <taxon>Pseudomonadota</taxon>
        <taxon>Alphaproteobacteria</taxon>
        <taxon>Acetobacterales</taxon>
        <taxon>Acetobacteraceae</taxon>
        <taxon>Oleomonas</taxon>
    </lineage>
</organism>
<comment type="subcellular location">
    <subcellularLocation>
        <location evidence="1">Membrane</location>
        <topology evidence="1">Single-pass membrane protein</topology>
    </subcellularLocation>
</comment>
<keyword evidence="2" id="KW-0812">Transmembrane</keyword>
<evidence type="ECO:0000256" key="5">
    <source>
        <dbReference type="SAM" id="MobiDB-lite"/>
    </source>
</evidence>
<dbReference type="Gene3D" id="3.30.1150.10">
    <property type="match status" value="1"/>
</dbReference>
<dbReference type="SUPFAM" id="SSF74653">
    <property type="entry name" value="TolA/TonB C-terminal domain"/>
    <property type="match status" value="1"/>
</dbReference>